<dbReference type="InterPro" id="IPR015421">
    <property type="entry name" value="PyrdxlP-dep_Trfase_major"/>
</dbReference>
<comment type="caution">
    <text evidence="11">The sequence shown here is derived from an EMBL/GenBank/DDBJ whole genome shotgun (WGS) entry which is preliminary data.</text>
</comment>
<protein>
    <recommendedName>
        <fullName evidence="9">aromatic-amino-acid transaminase</fullName>
        <ecNumber evidence="9">2.6.1.57</ecNumber>
    </recommendedName>
</protein>
<keyword evidence="4" id="KW-0963">Cytoplasm</keyword>
<dbReference type="OrthoDB" id="691673at2759"/>
<dbReference type="CDD" id="cd00609">
    <property type="entry name" value="AAT_like"/>
    <property type="match status" value="1"/>
</dbReference>
<evidence type="ECO:0000259" key="10">
    <source>
        <dbReference type="Pfam" id="PF00155"/>
    </source>
</evidence>
<dbReference type="Proteomes" id="UP000469558">
    <property type="component" value="Unassembled WGS sequence"/>
</dbReference>
<evidence type="ECO:0000313" key="12">
    <source>
        <dbReference type="Proteomes" id="UP000469558"/>
    </source>
</evidence>
<evidence type="ECO:0000256" key="8">
    <source>
        <dbReference type="ARBA" id="ARBA00051993"/>
    </source>
</evidence>
<dbReference type="SUPFAM" id="SSF53383">
    <property type="entry name" value="PLP-dependent transferases"/>
    <property type="match status" value="1"/>
</dbReference>
<dbReference type="GO" id="GO:0008793">
    <property type="term" value="F:aromatic-amino-acid transaminase activity"/>
    <property type="evidence" value="ECO:0007669"/>
    <property type="project" value="TreeGrafter"/>
</dbReference>
<dbReference type="PANTHER" id="PTHR42790">
    <property type="entry name" value="AMINOTRANSFERASE"/>
    <property type="match status" value="1"/>
</dbReference>
<comment type="subcellular location">
    <subcellularLocation>
        <location evidence="2">Cytoplasm</location>
    </subcellularLocation>
</comment>
<evidence type="ECO:0000256" key="5">
    <source>
        <dbReference type="ARBA" id="ARBA00022576"/>
    </source>
</evidence>
<sequence length="549" mass="61946">MAAVSTSKRDFSFELKPQHQPFHANPHVTACKGLTIENVAQSRSIAGPLPLSVAASTSSDNYKSVSCYQHPKAKSWKHRFTREAMLRGPTRLRALATVTANPGLITLGSGRPSSEYFPFEEIQVKIPKPPYFLDQEATKGIAITTGKYDTRHGLSSYDLALSLNYSHGAGSPQLLRFVTEHTEIVHHPPYSDWECCLTAGNTSGLDMVFRMFCKPGDHVLMEDYTYSGTLEAAYPLGIHITGVRMDQNGLSATHLDEMLTDWDTSPGSATKPSLLYMIPTGQNPTGVTQSLTRRREVYAVAEKHDIYIIEDDPYYFLQMGKYQEHAVEKSAVFNPELVGHFLSKLLPSYLSLDISGRVLRLESTAKILAPGLRCAWLTASSEVVQRFLYHQDVSTVQPSGVSQLIMYKVLDEAWGHEGFFQWLMYLRHEYSKRRDIIIQACEEYLPRDICQWQRPEAGMFLWIELQWRKHPLVKKGGIGKQDLEERIFREAVNRGVLYCQGSWFRAGEEIGDRMFLRTTFSAAPLGDVQKAIERLGSTLKSARMKSYVA</sequence>
<keyword evidence="6" id="KW-0808">Transferase</keyword>
<dbReference type="GO" id="GO:0019878">
    <property type="term" value="P:lysine biosynthetic process via aminoadipic acid"/>
    <property type="evidence" value="ECO:0007669"/>
    <property type="project" value="TreeGrafter"/>
</dbReference>
<dbReference type="GO" id="GO:0005737">
    <property type="term" value="C:cytoplasm"/>
    <property type="evidence" value="ECO:0007669"/>
    <property type="project" value="UniProtKB-SubCell"/>
</dbReference>
<dbReference type="InterPro" id="IPR015424">
    <property type="entry name" value="PyrdxlP-dep_Trfase"/>
</dbReference>
<dbReference type="InterPro" id="IPR050859">
    <property type="entry name" value="Class-I_PLP-dep_aminotransf"/>
</dbReference>
<proteinExistence type="inferred from homology"/>
<dbReference type="InterPro" id="IPR004839">
    <property type="entry name" value="Aminotransferase_I/II_large"/>
</dbReference>
<evidence type="ECO:0000256" key="6">
    <source>
        <dbReference type="ARBA" id="ARBA00022679"/>
    </source>
</evidence>
<comment type="catalytic activity">
    <reaction evidence="8">
        <text>an aromatic L-alpha-amino acid + 2-oxoglutarate = an aromatic oxo-acid + L-glutamate</text>
        <dbReference type="Rhea" id="RHEA:17533"/>
        <dbReference type="ChEBI" id="CHEBI:16810"/>
        <dbReference type="ChEBI" id="CHEBI:29985"/>
        <dbReference type="ChEBI" id="CHEBI:73309"/>
        <dbReference type="ChEBI" id="CHEBI:84824"/>
        <dbReference type="EC" id="2.6.1.57"/>
    </reaction>
</comment>
<feature type="domain" description="Aminotransferase class I/classII large" evidence="10">
    <location>
        <begin position="195"/>
        <end position="535"/>
    </location>
</feature>
<keyword evidence="5 11" id="KW-0032">Aminotransferase</keyword>
<dbReference type="EC" id="2.6.1.57" evidence="9"/>
<keyword evidence="12" id="KW-1185">Reference proteome</keyword>
<reference evidence="11 12" key="1">
    <citation type="submission" date="2018-05" db="EMBL/GenBank/DDBJ databases">
        <title>Genome sequencing and assembly of the regulated plant pathogen Lachnellula willkommii and related sister species for the development of diagnostic species identification markers.</title>
        <authorList>
            <person name="Giroux E."/>
            <person name="Bilodeau G."/>
        </authorList>
    </citation>
    <scope>NUCLEOTIDE SEQUENCE [LARGE SCALE GENOMIC DNA]</scope>
    <source>
        <strain evidence="11 12">CBS 268.59</strain>
    </source>
</reference>
<evidence type="ECO:0000256" key="4">
    <source>
        <dbReference type="ARBA" id="ARBA00022490"/>
    </source>
</evidence>
<accession>A0A8T9CLF9</accession>
<dbReference type="GO" id="GO:0047536">
    <property type="term" value="F:2-aminoadipate transaminase activity"/>
    <property type="evidence" value="ECO:0007669"/>
    <property type="project" value="TreeGrafter"/>
</dbReference>
<evidence type="ECO:0000256" key="9">
    <source>
        <dbReference type="ARBA" id="ARBA00067014"/>
    </source>
</evidence>
<name>A0A8T9CLF9_9HELO</name>
<evidence type="ECO:0000256" key="1">
    <source>
        <dbReference type="ARBA" id="ARBA00001933"/>
    </source>
</evidence>
<evidence type="ECO:0000313" key="11">
    <source>
        <dbReference type="EMBL" id="TVY85337.1"/>
    </source>
</evidence>
<dbReference type="FunFam" id="3.40.640.10:FF:000074">
    <property type="entry name" value="Aromatic amino acid aminotransferase"/>
    <property type="match status" value="1"/>
</dbReference>
<dbReference type="Gene3D" id="3.40.640.10">
    <property type="entry name" value="Type I PLP-dependent aspartate aminotransferase-like (Major domain)"/>
    <property type="match status" value="1"/>
</dbReference>
<dbReference type="PANTHER" id="PTHR42790:SF21">
    <property type="entry name" value="AROMATIC_AMINOADIPATE AMINOTRANSFERASE 1"/>
    <property type="match status" value="1"/>
</dbReference>
<evidence type="ECO:0000256" key="3">
    <source>
        <dbReference type="ARBA" id="ARBA00007441"/>
    </source>
</evidence>
<dbReference type="AlphaFoldDB" id="A0A8T9CLF9"/>
<comment type="similarity">
    <text evidence="3">Belongs to the class-I pyridoxal-phosphate-dependent aminotransferase family.</text>
</comment>
<dbReference type="Pfam" id="PF00155">
    <property type="entry name" value="Aminotran_1_2"/>
    <property type="match status" value="1"/>
</dbReference>
<comment type="cofactor">
    <cofactor evidence="1">
        <name>pyridoxal 5'-phosphate</name>
        <dbReference type="ChEBI" id="CHEBI:597326"/>
    </cofactor>
</comment>
<evidence type="ECO:0000256" key="7">
    <source>
        <dbReference type="ARBA" id="ARBA00022898"/>
    </source>
</evidence>
<organism evidence="11 12">
    <name type="scientific">Lachnellula suecica</name>
    <dbReference type="NCBI Taxonomy" id="602035"/>
    <lineage>
        <taxon>Eukaryota</taxon>
        <taxon>Fungi</taxon>
        <taxon>Dikarya</taxon>
        <taxon>Ascomycota</taxon>
        <taxon>Pezizomycotina</taxon>
        <taxon>Leotiomycetes</taxon>
        <taxon>Helotiales</taxon>
        <taxon>Lachnaceae</taxon>
        <taxon>Lachnellula</taxon>
    </lineage>
</organism>
<dbReference type="GO" id="GO:0009074">
    <property type="term" value="P:aromatic amino acid family catabolic process"/>
    <property type="evidence" value="ECO:0007669"/>
    <property type="project" value="TreeGrafter"/>
</dbReference>
<keyword evidence="7" id="KW-0663">Pyridoxal phosphate</keyword>
<gene>
    <name evidence="11" type="primary">swnA</name>
    <name evidence="11" type="ORF">LSUE1_G001742</name>
</gene>
<dbReference type="GO" id="GO:0030170">
    <property type="term" value="F:pyridoxal phosphate binding"/>
    <property type="evidence" value="ECO:0007669"/>
    <property type="project" value="InterPro"/>
</dbReference>
<evidence type="ECO:0000256" key="2">
    <source>
        <dbReference type="ARBA" id="ARBA00004496"/>
    </source>
</evidence>
<dbReference type="GO" id="GO:0006571">
    <property type="term" value="P:tyrosine biosynthetic process"/>
    <property type="evidence" value="ECO:0007669"/>
    <property type="project" value="TreeGrafter"/>
</dbReference>
<dbReference type="EMBL" id="QGMK01000013">
    <property type="protein sequence ID" value="TVY85337.1"/>
    <property type="molecule type" value="Genomic_DNA"/>
</dbReference>